<reference evidence="2 3" key="1">
    <citation type="journal article" date="2018" name="Genes (Basel)">
        <title>Complete Genome Sequence of the Model Halovirus PhiH1 (PhiH1).</title>
        <authorList>
            <person name="Dyall-Smith M."/>
            <person name="Pfeifer F."/>
            <person name="Witte A."/>
            <person name="Oesterhelt D."/>
            <person name="Pfeiffer F."/>
        </authorList>
    </citation>
    <scope>NUCLEOTIDE SEQUENCE [LARGE SCALE GENOMIC DNA]</scope>
    <source>
        <strain evidence="2">Variant phiH1</strain>
    </source>
</reference>
<feature type="compositionally biased region" description="Polar residues" evidence="1">
    <location>
        <begin position="7"/>
        <end position="22"/>
    </location>
</feature>
<sequence length="141" mass="15454">MNKDTGEVTSPPSVTDSDGSRTASKKVKKAKNAENCARCGKPLGSSVYLTTDGPSCYSCYDEDEPEYLGVVQNWEFQPASKTDDVLPCVIITLSNGDQTEITVTDRDQADEIAPRMVGQECWDHGDEWRFEPRNGGDPDGE</sequence>
<keyword evidence="3" id="KW-1185">Reference proteome</keyword>
<organismHost>
    <name type="scientific">Halobacterium salinarum</name>
    <name type="common">Halobacterium halobium</name>
    <dbReference type="NCBI Taxonomy" id="2242"/>
</organismHost>
<organism evidence="2 3">
    <name type="scientific">Halobacterium phage phiH</name>
    <name type="common">Bacteriophage phi-H</name>
    <dbReference type="NCBI Taxonomy" id="169684"/>
    <lineage>
        <taxon>Viruses</taxon>
        <taxon>Duplodnaviria</taxon>
        <taxon>Heunggongvirae</taxon>
        <taxon>Uroviricota</taxon>
        <taxon>Caudoviricetes</taxon>
        <taxon>Vertoviridae</taxon>
        <taxon>Myohalovirus</taxon>
        <taxon>Myohalovirus spontanei</taxon>
        <taxon>Myohalovirus phiH</taxon>
    </lineage>
</organism>
<evidence type="ECO:0000256" key="1">
    <source>
        <dbReference type="SAM" id="MobiDB-lite"/>
    </source>
</evidence>
<proteinExistence type="predicted"/>
<dbReference type="EMBL" id="MK002701">
    <property type="protein sequence ID" value="AYM00317.1"/>
    <property type="molecule type" value="Genomic_DNA"/>
</dbReference>
<gene>
    <name evidence="2" type="ORF">PhiH1_355</name>
</gene>
<evidence type="ECO:0000313" key="2">
    <source>
        <dbReference type="EMBL" id="AYM00317.1"/>
    </source>
</evidence>
<evidence type="ECO:0000313" key="3">
    <source>
        <dbReference type="Proteomes" id="UP000277198"/>
    </source>
</evidence>
<feature type="region of interest" description="Disordered" evidence="1">
    <location>
        <begin position="1"/>
        <end position="33"/>
    </location>
</feature>
<dbReference type="Proteomes" id="UP000277198">
    <property type="component" value="Segment"/>
</dbReference>
<accession>A0A3G1ZL15</accession>
<protein>
    <submittedName>
        <fullName evidence="2">CxxC motif protein</fullName>
    </submittedName>
</protein>
<name>A0A3G1ZL15_BPPHH</name>